<gene>
    <name evidence="1" type="primary">GEMIN4</name>
</gene>
<reference evidence="1" key="2">
    <citation type="submission" date="2025-09" db="UniProtKB">
        <authorList>
            <consortium name="Ensembl"/>
        </authorList>
    </citation>
    <scope>IDENTIFICATION</scope>
</reference>
<dbReference type="PANTHER" id="PTHR15571">
    <property type="entry name" value="GEM-ASSOCIATED PROTEIN 4"/>
    <property type="match status" value="1"/>
</dbReference>
<name>A0A8C3HRC9_CHRPI</name>
<dbReference type="Proteomes" id="UP000694380">
    <property type="component" value="Unplaced"/>
</dbReference>
<evidence type="ECO:0000313" key="2">
    <source>
        <dbReference type="Proteomes" id="UP000694380"/>
    </source>
</evidence>
<sequence length="230" mass="26415">MDLWSDPETTILHGGFLLAAKLSHPKALTELAKSDWPRVGQPITDALKEICSSRSSSPSQPNVWKKKAVIIIWAKILLPFDQRWKEDVFFSVGSMIPRINHTVLFELLKALNAPRLFVQLLLALPTAVRQQELELFVKYVVNETSLVDVTFFLDVWWEIMKHKEAFNLCTWASTQRRQWQVSHWLQRALDQAHGRDNDRTACEGRVTGDKGFPKERGLVRRAAALWLVTS</sequence>
<dbReference type="GO" id="GO:0032797">
    <property type="term" value="C:SMN complex"/>
    <property type="evidence" value="ECO:0007669"/>
    <property type="project" value="InterPro"/>
</dbReference>
<organism evidence="1 2">
    <name type="scientific">Chrysemys picta bellii</name>
    <name type="common">Western painted turtle</name>
    <name type="synonym">Emys bellii</name>
    <dbReference type="NCBI Taxonomy" id="8478"/>
    <lineage>
        <taxon>Eukaryota</taxon>
        <taxon>Metazoa</taxon>
        <taxon>Chordata</taxon>
        <taxon>Craniata</taxon>
        <taxon>Vertebrata</taxon>
        <taxon>Euteleostomi</taxon>
        <taxon>Archelosauria</taxon>
        <taxon>Testudinata</taxon>
        <taxon>Testudines</taxon>
        <taxon>Cryptodira</taxon>
        <taxon>Durocryptodira</taxon>
        <taxon>Testudinoidea</taxon>
        <taxon>Emydidae</taxon>
        <taxon>Chrysemys</taxon>
    </lineage>
</organism>
<dbReference type="Ensembl" id="ENSCPBT00000025927.1">
    <property type="protein sequence ID" value="ENSCPBP00000022022.1"/>
    <property type="gene ID" value="ENSCPBG00000015769.1"/>
</dbReference>
<dbReference type="AlphaFoldDB" id="A0A8C3HRC9"/>
<dbReference type="InterPro" id="IPR033265">
    <property type="entry name" value="GEMIN4"/>
</dbReference>
<evidence type="ECO:0000313" key="1">
    <source>
        <dbReference type="Ensembl" id="ENSCPBP00000022022.1"/>
    </source>
</evidence>
<proteinExistence type="predicted"/>
<dbReference type="GO" id="GO:0006364">
    <property type="term" value="P:rRNA processing"/>
    <property type="evidence" value="ECO:0007669"/>
    <property type="project" value="InterPro"/>
</dbReference>
<dbReference type="GO" id="GO:0000387">
    <property type="term" value="P:spliceosomal snRNP assembly"/>
    <property type="evidence" value="ECO:0007669"/>
    <property type="project" value="InterPro"/>
</dbReference>
<dbReference type="GeneTree" id="ENSGT00390000012296"/>
<keyword evidence="2" id="KW-1185">Reference proteome</keyword>
<protein>
    <submittedName>
        <fullName evidence="1">Gem nuclear organelle associated protein 4</fullName>
    </submittedName>
</protein>
<dbReference type="PANTHER" id="PTHR15571:SF2">
    <property type="entry name" value="GEM-ASSOCIATED PROTEIN 4"/>
    <property type="match status" value="1"/>
</dbReference>
<reference evidence="1" key="1">
    <citation type="submission" date="2025-08" db="UniProtKB">
        <authorList>
            <consortium name="Ensembl"/>
        </authorList>
    </citation>
    <scope>IDENTIFICATION</scope>
</reference>
<accession>A0A8C3HRC9</accession>